<proteinExistence type="predicted"/>
<evidence type="ECO:0000313" key="1">
    <source>
        <dbReference type="EMBL" id="RUT39244.1"/>
    </source>
</evidence>
<sequence>MGGGQITLAGEIPAINKTQVNNSDLAINKNLVISNAPAISKDLVISNAPAIIKDLIIIKNLVINQVLLYEESIRWFLRSFQCISLCDICHTSHLTFMTTAHDGTSLQWRYNNEIVVRSRSKLVT</sequence>
<name>A0A433XX21_9BACL</name>
<protein>
    <submittedName>
        <fullName evidence="1">Uncharacterized protein</fullName>
    </submittedName>
</protein>
<dbReference type="AlphaFoldDB" id="A0A433XX21"/>
<dbReference type="Proteomes" id="UP000279446">
    <property type="component" value="Unassembled WGS sequence"/>
</dbReference>
<gene>
    <name evidence="1" type="ORF">EJP82_26475</name>
</gene>
<reference evidence="1 2" key="1">
    <citation type="submission" date="2018-12" db="EMBL/GenBank/DDBJ databases">
        <authorList>
            <person name="Sun L."/>
            <person name="Chen Z."/>
        </authorList>
    </citation>
    <scope>NUCLEOTIDE SEQUENCE [LARGE SCALE GENOMIC DNA]</scope>
    <source>
        <strain evidence="1 2">DSM 15890</strain>
    </source>
</reference>
<comment type="caution">
    <text evidence="1">The sequence shown here is derived from an EMBL/GenBank/DDBJ whole genome shotgun (WGS) entry which is preliminary data.</text>
</comment>
<evidence type="ECO:0000313" key="2">
    <source>
        <dbReference type="Proteomes" id="UP000279446"/>
    </source>
</evidence>
<organism evidence="1 2">
    <name type="scientific">Paenibacillus anaericanus</name>
    <dbReference type="NCBI Taxonomy" id="170367"/>
    <lineage>
        <taxon>Bacteria</taxon>
        <taxon>Bacillati</taxon>
        <taxon>Bacillota</taxon>
        <taxon>Bacilli</taxon>
        <taxon>Bacillales</taxon>
        <taxon>Paenibacillaceae</taxon>
        <taxon>Paenibacillus</taxon>
    </lineage>
</organism>
<keyword evidence="2" id="KW-1185">Reference proteome</keyword>
<dbReference type="EMBL" id="RZNY01000049">
    <property type="protein sequence ID" value="RUT39244.1"/>
    <property type="molecule type" value="Genomic_DNA"/>
</dbReference>
<accession>A0A433XX21</accession>